<protein>
    <submittedName>
        <fullName evidence="2">ROK family protein</fullName>
    </submittedName>
</protein>
<organism evidence="2 3">
    <name type="scientific">Nitratireductor arenosus</name>
    <dbReference type="NCBI Taxonomy" id="2682096"/>
    <lineage>
        <taxon>Bacteria</taxon>
        <taxon>Pseudomonadati</taxon>
        <taxon>Pseudomonadota</taxon>
        <taxon>Alphaproteobacteria</taxon>
        <taxon>Hyphomicrobiales</taxon>
        <taxon>Phyllobacteriaceae</taxon>
        <taxon>Nitratireductor</taxon>
    </lineage>
</organism>
<evidence type="ECO:0000313" key="3">
    <source>
        <dbReference type="Proteomes" id="UP000463224"/>
    </source>
</evidence>
<dbReference type="Pfam" id="PF00480">
    <property type="entry name" value="ROK"/>
    <property type="match status" value="1"/>
</dbReference>
<dbReference type="CDD" id="cd23763">
    <property type="entry name" value="ASKHA_ATPase_ROK"/>
    <property type="match status" value="1"/>
</dbReference>
<dbReference type="Gene3D" id="3.30.420.40">
    <property type="match status" value="2"/>
</dbReference>
<name>A0A844QKK9_9HYPH</name>
<sequence length="291" mass="29062">MSAILAIDLGGTNLRAAIARPGRAAPLEPVGRWAAPACLEDFVALIGTLVQQHHAARVGLAVPGLVTGTRCAWIPNLPWLEGADLATLVPDTPVAVGNDAHMTLLGEASAGAARGMADAILLAIGTGIGSAVLAGGRILRGAHGGATSFGWACADPDDPGDDRAGWLERQAAGRALDGIARDNDMADGGTLIARARAGDAAANALLDRPAAALGVTLAGAVALTDPQIVIVAGGVAAGFDVIERRVAVAMRRQLPPHLRGIEIRPGLLGDTAALAGAAAAAAGSTLWETTA</sequence>
<dbReference type="EMBL" id="WPHG01000003">
    <property type="protein sequence ID" value="MVA98553.1"/>
    <property type="molecule type" value="Genomic_DNA"/>
</dbReference>
<dbReference type="AlphaFoldDB" id="A0A844QKK9"/>
<dbReference type="SUPFAM" id="SSF53067">
    <property type="entry name" value="Actin-like ATPase domain"/>
    <property type="match status" value="1"/>
</dbReference>
<dbReference type="PANTHER" id="PTHR18964:SF149">
    <property type="entry name" value="BIFUNCTIONAL UDP-N-ACETYLGLUCOSAMINE 2-EPIMERASE_N-ACETYLMANNOSAMINE KINASE"/>
    <property type="match status" value="1"/>
</dbReference>
<gene>
    <name evidence="2" type="ORF">GN330_15000</name>
</gene>
<evidence type="ECO:0000256" key="1">
    <source>
        <dbReference type="ARBA" id="ARBA00006479"/>
    </source>
</evidence>
<evidence type="ECO:0000313" key="2">
    <source>
        <dbReference type="EMBL" id="MVA98553.1"/>
    </source>
</evidence>
<dbReference type="PANTHER" id="PTHR18964">
    <property type="entry name" value="ROK (REPRESSOR, ORF, KINASE) FAMILY"/>
    <property type="match status" value="1"/>
</dbReference>
<keyword evidence="3" id="KW-1185">Reference proteome</keyword>
<dbReference type="Proteomes" id="UP000463224">
    <property type="component" value="Unassembled WGS sequence"/>
</dbReference>
<comment type="caution">
    <text evidence="2">The sequence shown here is derived from an EMBL/GenBank/DDBJ whole genome shotgun (WGS) entry which is preliminary data.</text>
</comment>
<dbReference type="InterPro" id="IPR043129">
    <property type="entry name" value="ATPase_NBD"/>
</dbReference>
<comment type="similarity">
    <text evidence="1">Belongs to the ROK (NagC/XylR) family.</text>
</comment>
<dbReference type="InterPro" id="IPR000600">
    <property type="entry name" value="ROK"/>
</dbReference>
<reference evidence="2 3" key="1">
    <citation type="submission" date="2019-12" db="EMBL/GenBank/DDBJ databases">
        <title>Nitratireductor arenosus sp. nov., Isolated from sea sand, Jeju island, South Korea.</title>
        <authorList>
            <person name="Kim W."/>
        </authorList>
    </citation>
    <scope>NUCLEOTIDE SEQUENCE [LARGE SCALE GENOMIC DNA]</scope>
    <source>
        <strain evidence="2 3">CAU 1489</strain>
    </source>
</reference>
<dbReference type="RefSeq" id="WP_156713475.1">
    <property type="nucleotide sequence ID" value="NZ_WPHG01000003.1"/>
</dbReference>
<proteinExistence type="inferred from homology"/>
<accession>A0A844QKK9</accession>